<keyword evidence="3" id="KW-1185">Reference proteome</keyword>
<evidence type="ECO:0000313" key="2">
    <source>
        <dbReference type="EMBL" id="KAJ3030136.1"/>
    </source>
</evidence>
<feature type="region of interest" description="Disordered" evidence="1">
    <location>
        <begin position="189"/>
        <end position="208"/>
    </location>
</feature>
<reference evidence="2" key="1">
    <citation type="submission" date="2020-05" db="EMBL/GenBank/DDBJ databases">
        <title>Phylogenomic resolution of chytrid fungi.</title>
        <authorList>
            <person name="Stajich J.E."/>
            <person name="Amses K."/>
            <person name="Simmons R."/>
            <person name="Seto K."/>
            <person name="Myers J."/>
            <person name="Bonds A."/>
            <person name="Quandt C.A."/>
            <person name="Barry K."/>
            <person name="Liu P."/>
            <person name="Grigoriev I."/>
            <person name="Longcore J.E."/>
            <person name="James T.Y."/>
        </authorList>
    </citation>
    <scope>NUCLEOTIDE SEQUENCE</scope>
    <source>
        <strain evidence="2">JEL0318</strain>
    </source>
</reference>
<feature type="compositionally biased region" description="Acidic residues" evidence="1">
    <location>
        <begin position="196"/>
        <end position="208"/>
    </location>
</feature>
<sequence>MKKRGNPDEVAYDDSLEIAPMKICMAEQRKLFDIMEIFTLINVDTLTLADLLWLSPYLRKKVMWGLRTLPKEKRKTLMKHFKYPEGYLEEPSNHLYGFRMVLEMSKWGILENMDGDLLLGRPFLEKTKAIADSATGRFFLQWHNRVMIADATGDKMPEVLKMEYDITYYLKNWDKFVMKREQQMLKEWYSGSTESEPMEETSEYDTGD</sequence>
<accession>A0AAD5S0F0</accession>
<protein>
    <submittedName>
        <fullName evidence="2">Uncharacterized protein</fullName>
    </submittedName>
</protein>
<dbReference type="AlphaFoldDB" id="A0AAD5S0F0"/>
<dbReference type="EMBL" id="JADGJD010002655">
    <property type="protein sequence ID" value="KAJ3030136.1"/>
    <property type="molecule type" value="Genomic_DNA"/>
</dbReference>
<organism evidence="2 3">
    <name type="scientific">Rhizophlyctis rosea</name>
    <dbReference type="NCBI Taxonomy" id="64517"/>
    <lineage>
        <taxon>Eukaryota</taxon>
        <taxon>Fungi</taxon>
        <taxon>Fungi incertae sedis</taxon>
        <taxon>Chytridiomycota</taxon>
        <taxon>Chytridiomycota incertae sedis</taxon>
        <taxon>Chytridiomycetes</taxon>
        <taxon>Rhizophlyctidales</taxon>
        <taxon>Rhizophlyctidaceae</taxon>
        <taxon>Rhizophlyctis</taxon>
    </lineage>
</organism>
<proteinExistence type="predicted"/>
<evidence type="ECO:0000313" key="3">
    <source>
        <dbReference type="Proteomes" id="UP001212841"/>
    </source>
</evidence>
<comment type="caution">
    <text evidence="2">The sequence shown here is derived from an EMBL/GenBank/DDBJ whole genome shotgun (WGS) entry which is preliminary data.</text>
</comment>
<gene>
    <name evidence="2" type="ORF">HK097_005668</name>
</gene>
<dbReference type="Proteomes" id="UP001212841">
    <property type="component" value="Unassembled WGS sequence"/>
</dbReference>
<name>A0AAD5S0F0_9FUNG</name>
<evidence type="ECO:0000256" key="1">
    <source>
        <dbReference type="SAM" id="MobiDB-lite"/>
    </source>
</evidence>